<protein>
    <recommendedName>
        <fullName evidence="3">PsbP C-terminal domain-containing protein</fullName>
    </recommendedName>
</protein>
<evidence type="ECO:0000313" key="1">
    <source>
        <dbReference type="EMBL" id="PIV42929.1"/>
    </source>
</evidence>
<evidence type="ECO:0000313" key="2">
    <source>
        <dbReference type="Proteomes" id="UP000230304"/>
    </source>
</evidence>
<gene>
    <name evidence="1" type="ORF">COS26_01440</name>
</gene>
<evidence type="ECO:0008006" key="3">
    <source>
        <dbReference type="Google" id="ProtNLM"/>
    </source>
</evidence>
<proteinExistence type="predicted"/>
<comment type="caution">
    <text evidence="1">The sequence shown here is derived from an EMBL/GenBank/DDBJ whole genome shotgun (WGS) entry which is preliminary data.</text>
</comment>
<sequence length="198" mass="22632">MNRGFSKILILVILVVLAGGGIFAWQYLGQDETADWQTYRNEKYNVEFQYPNLWILDSSEALSVTLPDQSRNFIQINISNGVEGPEDESMSRCQPGITAIVFQISKLREDEQTFEEFVNFQIENPERGLPPAVKPELISTTISGHDALKTKGTVDNCKTEFYYVERGSERYMTISVIVDKDDDRLVIDKILSTFKFLE</sequence>
<dbReference type="Proteomes" id="UP000230304">
    <property type="component" value="Unassembled WGS sequence"/>
</dbReference>
<reference evidence="2" key="1">
    <citation type="submission" date="2017-09" db="EMBL/GenBank/DDBJ databases">
        <title>Depth-based differentiation of microbial function through sediment-hosted aquifers and enrichment of novel symbionts in the deep terrestrial subsurface.</title>
        <authorList>
            <person name="Probst A.J."/>
            <person name="Ladd B."/>
            <person name="Jarett J.K."/>
            <person name="Geller-Mcgrath D.E."/>
            <person name="Sieber C.M.K."/>
            <person name="Emerson J.B."/>
            <person name="Anantharaman K."/>
            <person name="Thomas B.C."/>
            <person name="Malmstrom R."/>
            <person name="Stieglmeier M."/>
            <person name="Klingl A."/>
            <person name="Woyke T."/>
            <person name="Ryan C.M."/>
            <person name="Banfield J.F."/>
        </authorList>
    </citation>
    <scope>NUCLEOTIDE SEQUENCE [LARGE SCALE GENOMIC DNA]</scope>
</reference>
<dbReference type="EMBL" id="PEUA01000032">
    <property type="protein sequence ID" value="PIV42929.1"/>
    <property type="molecule type" value="Genomic_DNA"/>
</dbReference>
<organism evidence="1 2">
    <name type="scientific">Candidatus Nealsonbacteria bacterium CG02_land_8_20_14_3_00_40_11</name>
    <dbReference type="NCBI Taxonomy" id="1974700"/>
    <lineage>
        <taxon>Bacteria</taxon>
        <taxon>Candidatus Nealsoniibacteriota</taxon>
    </lineage>
</organism>
<dbReference type="AlphaFoldDB" id="A0A2M7D812"/>
<name>A0A2M7D812_9BACT</name>
<accession>A0A2M7D812</accession>